<evidence type="ECO:0000256" key="2">
    <source>
        <dbReference type="SAM" id="Phobius"/>
    </source>
</evidence>
<gene>
    <name evidence="4" type="ORF">L1785_18480</name>
</gene>
<keyword evidence="2" id="KW-0472">Membrane</keyword>
<evidence type="ECO:0000313" key="4">
    <source>
        <dbReference type="EMBL" id="MCF4122966.1"/>
    </source>
</evidence>
<feature type="compositionally biased region" description="Pro residues" evidence="1">
    <location>
        <begin position="1"/>
        <end position="10"/>
    </location>
</feature>
<dbReference type="AlphaFoldDB" id="A0AA41QH23"/>
<feature type="transmembrane region" description="Helical" evidence="2">
    <location>
        <begin position="249"/>
        <end position="276"/>
    </location>
</feature>
<proteinExistence type="predicted"/>
<dbReference type="Proteomes" id="UP001165405">
    <property type="component" value="Unassembled WGS sequence"/>
</dbReference>
<feature type="transmembrane region" description="Helical" evidence="2">
    <location>
        <begin position="180"/>
        <end position="199"/>
    </location>
</feature>
<keyword evidence="2" id="KW-1133">Transmembrane helix</keyword>
<sequence>MTDTPPPAPLPGANGSEGADPRAGHFAPPGGSSGAPGYGSPTPAAATPAPSYGVPAAVPVPAYGAPGPYAPAIGVLPTVPGVLPTVPGVLATAAAVLAWAYVGLRAITALSAWAGLGTWTEAAEQGLSYTEAGWVAYDGVALLLVPLVVASYVVGVLWLYRSRVFAETWAPAARQERGRVWVWLGWVVPVVSLWFPYQVVRDVRRATVNGLLREGLGLWWACWLLAVFLDRIGSRLLGGVLGTDPLDVGAVAAFPVVETIAAAVTAVGGYLWVAFIREITAAQRARVAAPAA</sequence>
<feature type="transmembrane region" description="Helical" evidence="2">
    <location>
        <begin position="135"/>
        <end position="160"/>
    </location>
</feature>
<protein>
    <submittedName>
        <fullName evidence="4">DUF4328 domain-containing protein</fullName>
    </submittedName>
</protein>
<dbReference type="EMBL" id="JAKGSG010000052">
    <property type="protein sequence ID" value="MCF4122966.1"/>
    <property type="molecule type" value="Genomic_DNA"/>
</dbReference>
<keyword evidence="2" id="KW-0812">Transmembrane</keyword>
<evidence type="ECO:0000259" key="3">
    <source>
        <dbReference type="Pfam" id="PF14219"/>
    </source>
</evidence>
<evidence type="ECO:0000313" key="5">
    <source>
        <dbReference type="Proteomes" id="UP001165405"/>
    </source>
</evidence>
<reference evidence="4" key="1">
    <citation type="submission" date="2022-01" db="EMBL/GenBank/DDBJ databases">
        <title>Antribacter sp. nov., isolated from Guizhou of China.</title>
        <authorList>
            <person name="Chengliang C."/>
            <person name="Ya Z."/>
        </authorList>
    </citation>
    <scope>NUCLEOTIDE SEQUENCE</scope>
    <source>
        <strain evidence="4">KLBMP 9083</strain>
    </source>
</reference>
<comment type="caution">
    <text evidence="4">The sequence shown here is derived from an EMBL/GenBank/DDBJ whole genome shotgun (WGS) entry which is preliminary data.</text>
</comment>
<feature type="region of interest" description="Disordered" evidence="1">
    <location>
        <begin position="1"/>
        <end position="45"/>
    </location>
</feature>
<keyword evidence="5" id="KW-1185">Reference proteome</keyword>
<dbReference type="Pfam" id="PF14219">
    <property type="entry name" value="DUF4328"/>
    <property type="match status" value="1"/>
</dbReference>
<name>A0AA41QH23_9MICO</name>
<feature type="transmembrane region" description="Helical" evidence="2">
    <location>
        <begin position="89"/>
        <end position="114"/>
    </location>
</feature>
<evidence type="ECO:0000256" key="1">
    <source>
        <dbReference type="SAM" id="MobiDB-lite"/>
    </source>
</evidence>
<dbReference type="InterPro" id="IPR025565">
    <property type="entry name" value="DUF4328"/>
</dbReference>
<feature type="domain" description="DUF4328" evidence="3">
    <location>
        <begin position="140"/>
        <end position="280"/>
    </location>
</feature>
<organism evidence="4 5">
    <name type="scientific">Antribacter soli</name>
    <dbReference type="NCBI Taxonomy" id="2910976"/>
    <lineage>
        <taxon>Bacteria</taxon>
        <taxon>Bacillati</taxon>
        <taxon>Actinomycetota</taxon>
        <taxon>Actinomycetes</taxon>
        <taxon>Micrococcales</taxon>
        <taxon>Promicromonosporaceae</taxon>
        <taxon>Antribacter</taxon>
    </lineage>
</organism>
<accession>A0AA41QH23</accession>
<dbReference type="RefSeq" id="WP_236090770.1">
    <property type="nucleotide sequence ID" value="NZ_JAKGSG010000052.1"/>
</dbReference>